<reference evidence="1 2" key="1">
    <citation type="submission" date="2020-08" db="EMBL/GenBank/DDBJ databases">
        <title>Sequencing the genomes of 1000 actinobacteria strains.</title>
        <authorList>
            <person name="Klenk H.-P."/>
        </authorList>
    </citation>
    <scope>NUCLEOTIDE SEQUENCE [LARGE SCALE GENOMIC DNA]</scope>
    <source>
        <strain evidence="1 2">DSM 44551</strain>
    </source>
</reference>
<dbReference type="RefSeq" id="WP_184387968.1">
    <property type="nucleotide sequence ID" value="NZ_BAAAJD010000048.1"/>
</dbReference>
<organism evidence="1 2">
    <name type="scientific">Nocardiopsis composta</name>
    <dbReference type="NCBI Taxonomy" id="157465"/>
    <lineage>
        <taxon>Bacteria</taxon>
        <taxon>Bacillati</taxon>
        <taxon>Actinomycetota</taxon>
        <taxon>Actinomycetes</taxon>
        <taxon>Streptosporangiales</taxon>
        <taxon>Nocardiopsidaceae</taxon>
        <taxon>Nocardiopsis</taxon>
    </lineage>
</organism>
<keyword evidence="2" id="KW-1185">Reference proteome</keyword>
<gene>
    <name evidence="1" type="ORF">HDA36_000322</name>
</gene>
<protein>
    <submittedName>
        <fullName evidence="1">Uncharacterized protein</fullName>
    </submittedName>
</protein>
<accession>A0A7W8VBT6</accession>
<proteinExistence type="predicted"/>
<dbReference type="Proteomes" id="UP000572635">
    <property type="component" value="Unassembled WGS sequence"/>
</dbReference>
<sequence>MYTPPRNHRYIGPPELRAAVRPGGEGRAIGSPADFDAWAARRPPAELDEPFTFMVDAGGLLRLAPRRSEHVACAGGAPVLGAGEVAFARRAGRWTVGEVSNQSTGYRPDPDASWPAVAAALDRAGLDRPAFFTHVLLFRLCTGCREQNTVHDLDFTCLFCGDPLPERWNADPHAP</sequence>
<evidence type="ECO:0000313" key="2">
    <source>
        <dbReference type="Proteomes" id="UP000572635"/>
    </source>
</evidence>
<comment type="caution">
    <text evidence="1">The sequence shown here is derived from an EMBL/GenBank/DDBJ whole genome shotgun (WGS) entry which is preliminary data.</text>
</comment>
<name>A0A7W8VBT6_9ACTN</name>
<dbReference type="EMBL" id="JACHDB010000001">
    <property type="protein sequence ID" value="MBB5430238.1"/>
    <property type="molecule type" value="Genomic_DNA"/>
</dbReference>
<dbReference type="AlphaFoldDB" id="A0A7W8VBT6"/>
<evidence type="ECO:0000313" key="1">
    <source>
        <dbReference type="EMBL" id="MBB5430238.1"/>
    </source>
</evidence>